<dbReference type="PANTHER" id="PTHR43792:SF8">
    <property type="entry name" value="[RIBOSOMAL PROTEIN US5]-ALANINE N-ACETYLTRANSFERASE"/>
    <property type="match status" value="1"/>
</dbReference>
<dbReference type="GO" id="GO:0008999">
    <property type="term" value="F:protein-N-terminal-alanine acetyltransferase activity"/>
    <property type="evidence" value="ECO:0007669"/>
    <property type="project" value="TreeGrafter"/>
</dbReference>
<dbReference type="Pfam" id="PF13302">
    <property type="entry name" value="Acetyltransf_3"/>
    <property type="match status" value="1"/>
</dbReference>
<dbReference type="InterPro" id="IPR000182">
    <property type="entry name" value="GNAT_dom"/>
</dbReference>
<dbReference type="GO" id="GO:0005737">
    <property type="term" value="C:cytoplasm"/>
    <property type="evidence" value="ECO:0007669"/>
    <property type="project" value="TreeGrafter"/>
</dbReference>
<evidence type="ECO:0000256" key="2">
    <source>
        <dbReference type="ARBA" id="ARBA00023315"/>
    </source>
</evidence>
<sequence length="206" mass="22471">MAPLAGPIPTPEPLQDGDVALRPLRMRDAPHLERLLRDNRHWLEEWEATRPAGGGATPGSVSMKPTIRAMRGLMKIGAGVPFVVVLGDEVVGQLSVSEISGGALCSAQLGYWVSEHVAGRGITPIAVALAIDYLFQQLGLHRVEICIRPENHASLRVVEKLALRYEGRRAAYIHINGAWRDHDAFAVTREEVPAGLVARLRQRGSD</sequence>
<keyword evidence="2" id="KW-0012">Acyltransferase</keyword>
<dbReference type="AlphaFoldDB" id="A0A939QBQ8"/>
<dbReference type="Proteomes" id="UP000668403">
    <property type="component" value="Unassembled WGS sequence"/>
</dbReference>
<proteinExistence type="inferred from homology"/>
<dbReference type="PROSITE" id="PS51186">
    <property type="entry name" value="GNAT"/>
    <property type="match status" value="1"/>
</dbReference>
<dbReference type="RefSeq" id="WP_208237216.1">
    <property type="nucleotide sequence ID" value="NZ_BAAAQU010000001.1"/>
</dbReference>
<dbReference type="InterPro" id="IPR051531">
    <property type="entry name" value="N-acetyltransferase"/>
</dbReference>
<evidence type="ECO:0000313" key="6">
    <source>
        <dbReference type="Proteomes" id="UP000668403"/>
    </source>
</evidence>
<keyword evidence="6" id="KW-1185">Reference proteome</keyword>
<name>A0A939QBQ8_9MICO</name>
<dbReference type="EMBL" id="JAGFBF010000001">
    <property type="protein sequence ID" value="MBO2989282.1"/>
    <property type="molecule type" value="Genomic_DNA"/>
</dbReference>
<feature type="domain" description="N-acetyltransferase" evidence="4">
    <location>
        <begin position="19"/>
        <end position="190"/>
    </location>
</feature>
<dbReference type="PANTHER" id="PTHR43792">
    <property type="entry name" value="GNAT FAMILY, PUTATIVE (AFU_ORTHOLOGUE AFUA_3G00765)-RELATED-RELATED"/>
    <property type="match status" value="1"/>
</dbReference>
<comment type="similarity">
    <text evidence="3">Belongs to the acetyltransferase family. RimJ subfamily.</text>
</comment>
<evidence type="ECO:0000256" key="3">
    <source>
        <dbReference type="ARBA" id="ARBA00038502"/>
    </source>
</evidence>
<protein>
    <submittedName>
        <fullName evidence="5">GNAT family N-acetyltransferase</fullName>
    </submittedName>
</protein>
<dbReference type="SUPFAM" id="SSF55729">
    <property type="entry name" value="Acyl-CoA N-acyltransferases (Nat)"/>
    <property type="match status" value="1"/>
</dbReference>
<gene>
    <name evidence="5" type="ORF">J4H85_04625</name>
</gene>
<keyword evidence="1" id="KW-0808">Transferase</keyword>
<evidence type="ECO:0000313" key="5">
    <source>
        <dbReference type="EMBL" id="MBO2989282.1"/>
    </source>
</evidence>
<comment type="caution">
    <text evidence="5">The sequence shown here is derived from an EMBL/GenBank/DDBJ whole genome shotgun (WGS) entry which is preliminary data.</text>
</comment>
<evidence type="ECO:0000259" key="4">
    <source>
        <dbReference type="PROSITE" id="PS51186"/>
    </source>
</evidence>
<reference evidence="5" key="1">
    <citation type="submission" date="2021-03" db="EMBL/GenBank/DDBJ databases">
        <title>Leucobacter chromiisoli sp. nov., isolated from chromium-containing soil of chemical plant.</title>
        <authorList>
            <person name="Xu Z."/>
        </authorList>
    </citation>
    <scope>NUCLEOTIDE SEQUENCE</scope>
    <source>
        <strain evidence="5">K 70/01</strain>
    </source>
</reference>
<organism evidence="5 6">
    <name type="scientific">Leucobacter tardus</name>
    <dbReference type="NCBI Taxonomy" id="501483"/>
    <lineage>
        <taxon>Bacteria</taxon>
        <taxon>Bacillati</taxon>
        <taxon>Actinomycetota</taxon>
        <taxon>Actinomycetes</taxon>
        <taxon>Micrococcales</taxon>
        <taxon>Microbacteriaceae</taxon>
        <taxon>Leucobacter</taxon>
    </lineage>
</organism>
<dbReference type="Gene3D" id="3.40.630.30">
    <property type="match status" value="1"/>
</dbReference>
<dbReference type="InterPro" id="IPR016181">
    <property type="entry name" value="Acyl_CoA_acyltransferase"/>
</dbReference>
<accession>A0A939QBQ8</accession>
<evidence type="ECO:0000256" key="1">
    <source>
        <dbReference type="ARBA" id="ARBA00022679"/>
    </source>
</evidence>